<organism evidence="2 3">
    <name type="scientific">Chelativorans intermedius</name>
    <dbReference type="NCBI Taxonomy" id="515947"/>
    <lineage>
        <taxon>Bacteria</taxon>
        <taxon>Pseudomonadati</taxon>
        <taxon>Pseudomonadota</taxon>
        <taxon>Alphaproteobacteria</taxon>
        <taxon>Hyphomicrobiales</taxon>
        <taxon>Phyllobacteriaceae</taxon>
        <taxon>Chelativorans</taxon>
    </lineage>
</organism>
<gene>
    <name evidence="2" type="ORF">ACFFJ2_09620</name>
</gene>
<dbReference type="PROSITE" id="PS50056">
    <property type="entry name" value="TYR_PHOSPHATASE_2"/>
    <property type="match status" value="1"/>
</dbReference>
<dbReference type="EMBL" id="JBHLXD010000013">
    <property type="protein sequence ID" value="MFC0208656.1"/>
    <property type="molecule type" value="Genomic_DNA"/>
</dbReference>
<evidence type="ECO:0000313" key="2">
    <source>
        <dbReference type="EMBL" id="MFC0208656.1"/>
    </source>
</evidence>
<reference evidence="2 3" key="1">
    <citation type="submission" date="2024-09" db="EMBL/GenBank/DDBJ databases">
        <authorList>
            <person name="Sun Q."/>
            <person name="Mori K."/>
        </authorList>
    </citation>
    <scope>NUCLEOTIDE SEQUENCE [LARGE SCALE GENOMIC DNA]</scope>
    <source>
        <strain evidence="2 3">CCM 8543</strain>
    </source>
</reference>
<dbReference type="InterPro" id="IPR000387">
    <property type="entry name" value="Tyr_Pase_dom"/>
</dbReference>
<keyword evidence="3" id="KW-1185">Reference proteome</keyword>
<accession>A0ABV6D7L9</accession>
<sequence>MGTGFTIATLRLAGGGRLGISPLPGRFNDLLADVAAIARWDPQVVVSMTEQTEMAQHGAGHLGEALAQAGIAWHHLPIPDFSGPTAQAAAAWPALSARLHAVLDAGGGVLVHCRGGYGRSGMAVLRLLVERGEAPEAALSRLRAARPGAVEAQPQLDWAVRAGRG</sequence>
<feature type="domain" description="Tyrosine specific protein phosphatases" evidence="1">
    <location>
        <begin position="106"/>
        <end position="157"/>
    </location>
</feature>
<dbReference type="InterPro" id="IPR029021">
    <property type="entry name" value="Prot-tyrosine_phosphatase-like"/>
</dbReference>
<dbReference type="SUPFAM" id="SSF52799">
    <property type="entry name" value="(Phosphotyrosine protein) phosphatases II"/>
    <property type="match status" value="1"/>
</dbReference>
<dbReference type="InterPro" id="IPR050561">
    <property type="entry name" value="PTP"/>
</dbReference>
<dbReference type="PROSITE" id="PS00383">
    <property type="entry name" value="TYR_PHOSPHATASE_1"/>
    <property type="match status" value="1"/>
</dbReference>
<evidence type="ECO:0000259" key="1">
    <source>
        <dbReference type="PROSITE" id="PS50056"/>
    </source>
</evidence>
<proteinExistence type="predicted"/>
<comment type="caution">
    <text evidence="2">The sequence shown here is derived from an EMBL/GenBank/DDBJ whole genome shotgun (WGS) entry which is preliminary data.</text>
</comment>
<name>A0ABV6D7L9_9HYPH</name>
<dbReference type="RefSeq" id="WP_261522025.1">
    <property type="nucleotide sequence ID" value="NZ_JAODNW010000021.1"/>
</dbReference>
<dbReference type="Gene3D" id="3.90.190.10">
    <property type="entry name" value="Protein tyrosine phosphatase superfamily"/>
    <property type="match status" value="1"/>
</dbReference>
<dbReference type="InterPro" id="IPR016130">
    <property type="entry name" value="Tyr_Pase_AS"/>
</dbReference>
<protein>
    <submittedName>
        <fullName evidence="2">Phosphatase</fullName>
    </submittedName>
</protein>
<evidence type="ECO:0000313" key="3">
    <source>
        <dbReference type="Proteomes" id="UP001589755"/>
    </source>
</evidence>
<dbReference type="Proteomes" id="UP001589755">
    <property type="component" value="Unassembled WGS sequence"/>
</dbReference>
<dbReference type="PANTHER" id="PTHR23339">
    <property type="entry name" value="TYROSINE SPECIFIC PROTEIN PHOSPHATASE AND DUAL SPECIFICITY PROTEIN PHOSPHATASE"/>
    <property type="match status" value="1"/>
</dbReference>
<dbReference type="Pfam" id="PF22785">
    <property type="entry name" value="Tc-R-P"/>
    <property type="match status" value="1"/>
</dbReference>